<dbReference type="AlphaFoldDB" id="A0A1X7GKJ6"/>
<name>A0A1X7GKJ6_9BACL</name>
<dbReference type="RefSeq" id="WP_208917778.1">
    <property type="nucleotide sequence ID" value="NZ_LT840184.1"/>
</dbReference>
<dbReference type="STRING" id="1313296.SAMN05661091_0697"/>
<keyword evidence="2" id="KW-1185">Reference proteome</keyword>
<gene>
    <name evidence="1" type="ORF">SAMN05661091_0697</name>
</gene>
<organism evidence="1 2">
    <name type="scientific">Paenibacillus uliginis N3/975</name>
    <dbReference type="NCBI Taxonomy" id="1313296"/>
    <lineage>
        <taxon>Bacteria</taxon>
        <taxon>Bacillati</taxon>
        <taxon>Bacillota</taxon>
        <taxon>Bacilli</taxon>
        <taxon>Bacillales</taxon>
        <taxon>Paenibacillaceae</taxon>
        <taxon>Paenibacillus</taxon>
    </lineage>
</organism>
<protein>
    <submittedName>
        <fullName evidence="1">Uncharacterized protein</fullName>
    </submittedName>
</protein>
<accession>A0A1X7GKJ6</accession>
<evidence type="ECO:0000313" key="2">
    <source>
        <dbReference type="Proteomes" id="UP000192940"/>
    </source>
</evidence>
<reference evidence="1 2" key="1">
    <citation type="submission" date="2017-04" db="EMBL/GenBank/DDBJ databases">
        <authorList>
            <person name="Afonso C.L."/>
            <person name="Miller P.J."/>
            <person name="Scott M.A."/>
            <person name="Spackman E."/>
            <person name="Goraichik I."/>
            <person name="Dimitrov K.M."/>
            <person name="Suarez D.L."/>
            <person name="Swayne D.E."/>
        </authorList>
    </citation>
    <scope>NUCLEOTIDE SEQUENCE [LARGE SCALE GENOMIC DNA]</scope>
    <source>
        <strain evidence="1 2">N3/975</strain>
    </source>
</reference>
<evidence type="ECO:0000313" key="1">
    <source>
        <dbReference type="EMBL" id="SMF71216.1"/>
    </source>
</evidence>
<sequence>MKDNRLLQLVEISAVRHVENESSAVNSPDIQLTKSVVWHRLFRGNESGTQPWQDRLNEYRQNK</sequence>
<proteinExistence type="predicted"/>
<dbReference type="EMBL" id="LT840184">
    <property type="protein sequence ID" value="SMF71216.1"/>
    <property type="molecule type" value="Genomic_DNA"/>
</dbReference>
<dbReference type="Proteomes" id="UP000192940">
    <property type="component" value="Chromosome I"/>
</dbReference>